<proteinExistence type="predicted"/>
<keyword evidence="3" id="KW-1185">Reference proteome</keyword>
<organism evidence="2 3">
    <name type="scientific">Magnusiomyces paraingens</name>
    <dbReference type="NCBI Taxonomy" id="2606893"/>
    <lineage>
        <taxon>Eukaryota</taxon>
        <taxon>Fungi</taxon>
        <taxon>Dikarya</taxon>
        <taxon>Ascomycota</taxon>
        <taxon>Saccharomycotina</taxon>
        <taxon>Dipodascomycetes</taxon>
        <taxon>Dipodascales</taxon>
        <taxon>Dipodascaceae</taxon>
        <taxon>Magnusiomyces</taxon>
    </lineage>
</organism>
<reference evidence="2 3" key="1">
    <citation type="submission" date="2019-09" db="EMBL/GenBank/DDBJ databases">
        <authorList>
            <person name="Brejova B."/>
        </authorList>
    </citation>
    <scope>NUCLEOTIDE SEQUENCE [LARGE SCALE GENOMIC DNA]</scope>
</reference>
<dbReference type="Proteomes" id="UP000398389">
    <property type="component" value="Unassembled WGS sequence"/>
</dbReference>
<dbReference type="OrthoDB" id="2404451at2759"/>
<evidence type="ECO:0000256" key="1">
    <source>
        <dbReference type="SAM" id="MobiDB-lite"/>
    </source>
</evidence>
<dbReference type="GeneID" id="43581763"/>
<evidence type="ECO:0000313" key="3">
    <source>
        <dbReference type="Proteomes" id="UP000398389"/>
    </source>
</evidence>
<gene>
    <name evidence="2" type="ORF">SAPINGB_P002945</name>
</gene>
<accession>A0A5E8BQI1</accession>
<feature type="region of interest" description="Disordered" evidence="1">
    <location>
        <begin position="111"/>
        <end position="135"/>
    </location>
</feature>
<protein>
    <submittedName>
        <fullName evidence="2">Uncharacterized protein</fullName>
    </submittedName>
</protein>
<dbReference type="EMBL" id="CABVLU010000002">
    <property type="protein sequence ID" value="VVT50983.1"/>
    <property type="molecule type" value="Genomic_DNA"/>
</dbReference>
<dbReference type="RefSeq" id="XP_031853554.1">
    <property type="nucleotide sequence ID" value="XM_031997663.1"/>
</dbReference>
<sequence length="1186" mass="138226">MTLNDMWQSLISTLDRWSEEFLVNEEFLSMPQTIPGVSMTEPLDEEFKDNDYDTEPEDVIMKGEEFIGYIGFGPKEPLLNSFNDSLKLPDTPFRLPTAILEKLDYYNDSESRLDSDDFDDSDESDRVTPPTKPLTQAEKHFQKQQEAMAIHIKFRQLLHVRFNELDNLRQHAVLASDDPLYEVSQQANDAIKQRFEEICEFLETYHNQGCSSKHKGETFQSYTLSLAEYLSKQKNKNLSFKEALERASHHYGQQATDLFETLLRDLRDLIAAHTLSMQELYGLPFYQGSLYRKIFFCPNRCTAFTYNPKLEYTKKWIEPQVTKPHCPHCDSSFSDKCYFWYFSIREDIRLAFQKTSLRKVMSKTFILGNTSKDEYNSFYTGELYKTLVKIPRTTENETGNKMFFEEEYEFPILLQITKMKLPNVSGEFMVLQAINLALPEDERTKPHNTVNLCCFPCTKMKSKSSVPFDINSFLRPIIEDFKAASSDGFDVTYKDSENNTVTERVFCHLVAVVGDASIINRCLCFNKPSGKFPCHFCLTNQFEINGYNAFTSFTNRPENYNPAIRDNLYLHKAKMHAYLHLEDFVEKREELNTDSEKRKISKRVLNKHGIKNWSAFFDLKSIILEHSFPLDTMDVLYRHVFSTIEKSLLQTTEKNNTFALKANDLKMFKELFEGFSSLPSKWIGPSYSPRVMLETQGNLPYSELRPRRAIDLYLPIIFYSSLEKPVIEVFTELLMFIKVTSSQSFSYSMVEGLQLSAKKLVRKLEQVFIEGAIKGYESADEICNSSERSSSNTKTSSLEIPAQTVLYTPSLDIQLDSWVKTNFPDIQLDYIKDALTNLNQAYFLNTAPYSRDKTESYSLIGEPSKVYKNLTLELHQMLHIAQSIKSLGAPNQYWDYPLRKTLINLRQKFSKGYYPTISISNIFFEEKITKQLERNSNLICDFGDHNVEKNSYTLESLYIGDTNKGTEMESVLTAFLQKFDKKLNSKNVFYEYYKNFEFKNLELSAVYDPYPETDVTEDLSNSRTNFVRLKHDYENGQFAYAQFLGLISFKPSNSKHMIPEHFAEFSTEKTYTFIQRIKNDCIYSEDIQPKFLHLRLDNPNDKYTLGQYVFENTISLKPIEIVELSTIRNPIYMLKYSQMNDMLGKLSTAYRLIDTSLCFYIVEQKFGREFYTPIEQSVDEEEYNRT</sequence>
<dbReference type="AlphaFoldDB" id="A0A5E8BQI1"/>
<name>A0A5E8BQI1_9ASCO</name>
<evidence type="ECO:0000313" key="2">
    <source>
        <dbReference type="EMBL" id="VVT50983.1"/>
    </source>
</evidence>